<dbReference type="Proteomes" id="UP000515728">
    <property type="component" value="Chromosome"/>
</dbReference>
<gene>
    <name evidence="2" type="ORF">H6H00_00510</name>
</gene>
<dbReference type="RefSeq" id="WP_185719439.1">
    <property type="nucleotide sequence ID" value="NZ_BAAAWI010000001.1"/>
</dbReference>
<evidence type="ECO:0000313" key="2">
    <source>
        <dbReference type="EMBL" id="QNG52610.1"/>
    </source>
</evidence>
<keyword evidence="3" id="KW-1185">Reference proteome</keyword>
<dbReference type="EMBL" id="CP060131">
    <property type="protein sequence ID" value="QNG52610.1"/>
    <property type="molecule type" value="Genomic_DNA"/>
</dbReference>
<protein>
    <recommendedName>
        <fullName evidence="4">DUF4913 domain-containing protein</fullName>
    </recommendedName>
</protein>
<accession>A0A7G7MIJ9</accession>
<evidence type="ECO:0008006" key="4">
    <source>
        <dbReference type="Google" id="ProtNLM"/>
    </source>
</evidence>
<sequence length="241" mass="26155">MPTADDDARRPVTANGHHPAGGTAPAPGEEDPTTVALGRAVQRALHRIDTVDKNVLQLAADVAALGGRLARSAEPDEPAETQPAVRSWLLTTDTERAVADLADLAEWMGRVYVRYTRAQLSSCWLWHPEVIEELWWLRCAHADAYHPENGSWLRVGDWHDRQRTGVERRVNALLGGCSLSRHVDRNGRPAEVTEPAAPPLAGHHAAVAAHWATTRTAGPSPAPAVVAEAEQAEFAQHGGYR</sequence>
<evidence type="ECO:0000256" key="1">
    <source>
        <dbReference type="SAM" id="MobiDB-lite"/>
    </source>
</evidence>
<proteinExistence type="predicted"/>
<feature type="region of interest" description="Disordered" evidence="1">
    <location>
        <begin position="1"/>
        <end position="32"/>
    </location>
</feature>
<evidence type="ECO:0000313" key="3">
    <source>
        <dbReference type="Proteomes" id="UP000515728"/>
    </source>
</evidence>
<organism evidence="2 3">
    <name type="scientific">Pseudonocardia petroleophila</name>
    <dbReference type="NCBI Taxonomy" id="37331"/>
    <lineage>
        <taxon>Bacteria</taxon>
        <taxon>Bacillati</taxon>
        <taxon>Actinomycetota</taxon>
        <taxon>Actinomycetes</taxon>
        <taxon>Pseudonocardiales</taxon>
        <taxon>Pseudonocardiaceae</taxon>
        <taxon>Pseudonocardia</taxon>
    </lineage>
</organism>
<feature type="compositionally biased region" description="Basic and acidic residues" evidence="1">
    <location>
        <begin position="1"/>
        <end position="10"/>
    </location>
</feature>
<dbReference type="KEGG" id="ppel:H6H00_00510"/>
<name>A0A7G7MIJ9_9PSEU</name>
<reference evidence="2 3" key="1">
    <citation type="submission" date="2020-08" db="EMBL/GenBank/DDBJ databases">
        <authorList>
            <person name="Mo P."/>
        </authorList>
    </citation>
    <scope>NUCLEOTIDE SEQUENCE [LARGE SCALE GENOMIC DNA]</scope>
    <source>
        <strain evidence="2 3">CGMCC 4.1532</strain>
    </source>
</reference>
<dbReference type="AlphaFoldDB" id="A0A7G7MIJ9"/>